<feature type="chain" id="PRO_5046109119" evidence="1">
    <location>
        <begin position="24"/>
        <end position="255"/>
    </location>
</feature>
<feature type="domain" description="Outer membrane protein beta-barrel" evidence="2">
    <location>
        <begin position="22"/>
        <end position="217"/>
    </location>
</feature>
<keyword evidence="4" id="KW-1185">Reference proteome</keyword>
<name>A0ABS0IME7_9BACT</name>
<dbReference type="Pfam" id="PF13568">
    <property type="entry name" value="OMP_b-brl_2"/>
    <property type="match status" value="1"/>
</dbReference>
<dbReference type="RefSeq" id="WP_196283853.1">
    <property type="nucleotide sequence ID" value="NZ_JADQDQ010000013.1"/>
</dbReference>
<evidence type="ECO:0000256" key="1">
    <source>
        <dbReference type="SAM" id="SignalP"/>
    </source>
</evidence>
<organism evidence="3 4">
    <name type="scientific">Hymenobacter jeongseonensis</name>
    <dbReference type="NCBI Taxonomy" id="2791027"/>
    <lineage>
        <taxon>Bacteria</taxon>
        <taxon>Pseudomonadati</taxon>
        <taxon>Bacteroidota</taxon>
        <taxon>Cytophagia</taxon>
        <taxon>Cytophagales</taxon>
        <taxon>Hymenobacteraceae</taxon>
        <taxon>Hymenobacter</taxon>
    </lineage>
</organism>
<sequence>MRRTFTSSLLASCLLLAASSANAQTTFRIGPQVGYNLSSSSMRYPNLHPYMSLNNYYRSGAEAGLVAQVGLSDHFAVQPAVLYAQKGYGYVVHNNYDPSTFTYSRETAFRVAYLTMPVNVVYSQRPNSEGMQVFVGPYLGYLLGGTYTFSVDETNVSGSSRSVTNKGKVVASDSYDNLPDSKYESKGLDVGLQAGVGYGFAGGLQVQVSYSQGLRNLAATYENGQDFSIAPVYQNPSYRNRTLQLSLAYLFGPKS</sequence>
<gene>
    <name evidence="3" type="ORF">I2I05_19060</name>
</gene>
<protein>
    <submittedName>
        <fullName evidence="3">PorT family protein</fullName>
    </submittedName>
</protein>
<reference evidence="3 4" key="1">
    <citation type="submission" date="2020-11" db="EMBL/GenBank/DDBJ databases">
        <authorList>
            <person name="Kim M.K."/>
        </authorList>
    </citation>
    <scope>NUCLEOTIDE SEQUENCE [LARGE SCALE GENOMIC DNA]</scope>
    <source>
        <strain evidence="3 4">BT683</strain>
    </source>
</reference>
<dbReference type="EMBL" id="JADQDQ010000013">
    <property type="protein sequence ID" value="MBF9239501.1"/>
    <property type="molecule type" value="Genomic_DNA"/>
</dbReference>
<accession>A0ABS0IME7</accession>
<evidence type="ECO:0000313" key="3">
    <source>
        <dbReference type="EMBL" id="MBF9239501.1"/>
    </source>
</evidence>
<comment type="caution">
    <text evidence="3">The sequence shown here is derived from an EMBL/GenBank/DDBJ whole genome shotgun (WGS) entry which is preliminary data.</text>
</comment>
<dbReference type="InterPro" id="IPR025665">
    <property type="entry name" value="Beta-barrel_OMP_2"/>
</dbReference>
<evidence type="ECO:0000259" key="2">
    <source>
        <dbReference type="Pfam" id="PF13568"/>
    </source>
</evidence>
<evidence type="ECO:0000313" key="4">
    <source>
        <dbReference type="Proteomes" id="UP000597617"/>
    </source>
</evidence>
<keyword evidence="1" id="KW-0732">Signal</keyword>
<dbReference type="Proteomes" id="UP000597617">
    <property type="component" value="Unassembled WGS sequence"/>
</dbReference>
<feature type="signal peptide" evidence="1">
    <location>
        <begin position="1"/>
        <end position="23"/>
    </location>
</feature>
<proteinExistence type="predicted"/>